<evidence type="ECO:0000256" key="8">
    <source>
        <dbReference type="ARBA" id="ARBA00022777"/>
    </source>
</evidence>
<keyword evidence="17" id="KW-1185">Reference proteome</keyword>
<dbReference type="Pfam" id="PF01627">
    <property type="entry name" value="Hpt"/>
    <property type="match status" value="1"/>
</dbReference>
<dbReference type="GO" id="GO:0006935">
    <property type="term" value="P:chemotaxis"/>
    <property type="evidence" value="ECO:0007669"/>
    <property type="project" value="UniProtKB-KW"/>
</dbReference>
<dbReference type="InterPro" id="IPR051315">
    <property type="entry name" value="Bact_Chemotaxis_CheA"/>
</dbReference>
<keyword evidence="6" id="KW-0808">Transferase</keyword>
<comment type="caution">
    <text evidence="16">The sequence shown here is derived from an EMBL/GenBank/DDBJ whole genome shotgun (WGS) entry which is preliminary data.</text>
</comment>
<dbReference type="FunFam" id="3.30.565.10:FF:000016">
    <property type="entry name" value="Chemotaxis protein CheA, putative"/>
    <property type="match status" value="1"/>
</dbReference>
<dbReference type="Proteomes" id="UP000053695">
    <property type="component" value="Unassembled WGS sequence"/>
</dbReference>
<evidence type="ECO:0000256" key="7">
    <source>
        <dbReference type="ARBA" id="ARBA00022741"/>
    </source>
</evidence>
<dbReference type="SMART" id="SM00073">
    <property type="entry name" value="HPT"/>
    <property type="match status" value="1"/>
</dbReference>
<keyword evidence="5 11" id="KW-0597">Phosphoprotein</keyword>
<dbReference type="GO" id="GO:0000155">
    <property type="term" value="F:phosphorelay sensor kinase activity"/>
    <property type="evidence" value="ECO:0007669"/>
    <property type="project" value="InterPro"/>
</dbReference>
<dbReference type="InterPro" id="IPR036890">
    <property type="entry name" value="HATPase_C_sf"/>
</dbReference>
<dbReference type="Pfam" id="PF02518">
    <property type="entry name" value="HATPase_c"/>
    <property type="match status" value="1"/>
</dbReference>
<dbReference type="InterPro" id="IPR010808">
    <property type="entry name" value="CheA_P2-bd"/>
</dbReference>
<dbReference type="PRINTS" id="PR00344">
    <property type="entry name" value="BCTRLSENSOR"/>
</dbReference>
<reference evidence="16 17" key="1">
    <citation type="journal article" date="2013" name="Genome Announc.">
        <title>Draft Genome Sequence of a Highly Flagellated, Fast-Swimming Archaeon, Methanocaldococcus villosus Strain KIN24-T80 (DSM 22612).</title>
        <authorList>
            <person name="Thennarasu S."/>
            <person name="Polireddy D."/>
            <person name="Antony A."/>
            <person name="Yada M.R."/>
            <person name="Algarawi S."/>
            <person name="Sivakumar N."/>
        </authorList>
    </citation>
    <scope>NUCLEOTIDE SEQUENCE [LARGE SCALE GENOMIC DNA]</scope>
    <source>
        <strain evidence="16 17">KIN24-T80</strain>
    </source>
</reference>
<keyword evidence="9" id="KW-0067">ATP-binding</keyword>
<dbReference type="CDD" id="cd16916">
    <property type="entry name" value="HATPase_CheA-like"/>
    <property type="match status" value="1"/>
</dbReference>
<keyword evidence="8 16" id="KW-0418">Kinase</keyword>
<dbReference type="SUPFAM" id="SSF50341">
    <property type="entry name" value="CheW-like"/>
    <property type="match status" value="1"/>
</dbReference>
<dbReference type="SUPFAM" id="SSF47384">
    <property type="entry name" value="Homodimeric domain of signal transducing histidine kinase"/>
    <property type="match status" value="1"/>
</dbReference>
<evidence type="ECO:0000313" key="16">
    <source>
        <dbReference type="EMBL" id="ENN95572.1"/>
    </source>
</evidence>
<sequence length="955" mass="108894">MAEIMEEYLDVFVEEAEEHIQKINECLLELEKNPDNLNLVHEIFRSAHTIKGGARTVGLTHISELTHHMEDILDQIRNGRIPVTSEIVDLLFECLDALETMLEEVKSGEYETSIDYNAIIEKIKNMKDKYLGGAPPTEEEKKEEAKEEKKEKEETKEEKEEVKEEKKPVKKIIKIKYKSPKTKVKVKKVVKQQVEIELEEISEDISEIIEGIKKPLEIFYSLNEKLNNEYLKSILDTIKEYIDKVSSKEIKITKKVYDTLNYITKVLEDVAKCLEEGSDLKEIVNLDELKNKIEESFKTKEIKEIESVEEIEVELDHEKFDLSEFASLIKEKLESGYKLYHLKAKVEDACELKSARLAILLTRLKSVGELLLSIPTEAELKEKTFEELEAMFLSEKDVDEIKKSLEMPEIEYIAISPVDIEFEEEVIEAKEEEIVEEEPVPDAYKIEVILDEECLLRAVRAYMVIKELRELGEVVKTNPPLESIENGEFNGLRFTIYFKPKEGVEVDDIKETVMGIPEIKEVNVIPPGEQVEEKKEEAKEEKKEKEETKEEKKEEAKEKQIQQIQAAAKKESKKSTQTIRINIEKLDKLMNLVGELVITRANFAQIANKYQIKELNNAVNRLSMLINELQEEVMAMRMVPVSYVFNRFPRMVRDLAKALNKEVELIMEGTDIELDRTVLDELAEPLVHLIRNAIDHGIEPPEEREKLGKPRKGRLRLAAIRERDHVNIIVEDDGRGIDPEKVKKKAIERGLITEEEAKKMSDHEIINLIFLPGFSTKEQVSEVSGRGVGMDVVKTKIESLGGSVVVYSEKGKGTRVVLKLPLTMAIITALLMKLSDQVYAIPITSVLDVTRIEKSEVKNIEGTNAIIYRDEIIPVIWLKDFLGFSHLPDPPGDELVIVVIERSNGKLGVVVDDVIGREDIVVKTLTGMLKNIPGLAGATILGDGRVALILDLSNA</sequence>
<evidence type="ECO:0000313" key="17">
    <source>
        <dbReference type="Proteomes" id="UP000053695"/>
    </source>
</evidence>
<name>N6VWV7_9EURY</name>
<dbReference type="Gene3D" id="3.30.565.10">
    <property type="entry name" value="Histidine kinase-like ATPase, C-terminal domain"/>
    <property type="match status" value="1"/>
</dbReference>
<dbReference type="Gene3D" id="2.30.30.40">
    <property type="entry name" value="SH3 Domains"/>
    <property type="match status" value="1"/>
</dbReference>
<dbReference type="InterPro" id="IPR036641">
    <property type="entry name" value="HPT_dom_sf"/>
</dbReference>
<dbReference type="EMBL" id="APMM01000074">
    <property type="protein sequence ID" value="ENN95572.1"/>
    <property type="molecule type" value="Genomic_DNA"/>
</dbReference>
<dbReference type="CDD" id="cd00731">
    <property type="entry name" value="CheA_reg"/>
    <property type="match status" value="1"/>
</dbReference>
<accession>N6VWV7</accession>
<feature type="modified residue" description="Phosphohistidine" evidence="11">
    <location>
        <position position="48"/>
    </location>
</feature>
<evidence type="ECO:0000256" key="4">
    <source>
        <dbReference type="ARBA" id="ARBA00022500"/>
    </source>
</evidence>
<dbReference type="InterPro" id="IPR036061">
    <property type="entry name" value="CheW-like_dom_sf"/>
</dbReference>
<dbReference type="PROSITE" id="PS50851">
    <property type="entry name" value="CHEW"/>
    <property type="match status" value="1"/>
</dbReference>
<comment type="catalytic activity">
    <reaction evidence="1">
        <text>ATP + protein L-histidine = ADP + protein N-phospho-L-histidine.</text>
        <dbReference type="EC" id="2.7.13.3"/>
    </reaction>
</comment>
<evidence type="ECO:0000259" key="15">
    <source>
        <dbReference type="PROSITE" id="PS50894"/>
    </source>
</evidence>
<dbReference type="InterPro" id="IPR005467">
    <property type="entry name" value="His_kinase_dom"/>
</dbReference>
<dbReference type="GO" id="GO:0005524">
    <property type="term" value="F:ATP binding"/>
    <property type="evidence" value="ECO:0007669"/>
    <property type="project" value="UniProtKB-KW"/>
</dbReference>
<dbReference type="InterPro" id="IPR037052">
    <property type="entry name" value="CheA-like_P2_sf"/>
</dbReference>
<dbReference type="SUPFAM" id="SSF55874">
    <property type="entry name" value="ATPase domain of HSP90 chaperone/DNA topoisomerase II/histidine kinase"/>
    <property type="match status" value="1"/>
</dbReference>
<dbReference type="InterPro" id="IPR036097">
    <property type="entry name" value="HisK_dim/P_sf"/>
</dbReference>
<dbReference type="STRING" id="1069083.GCA_000371805_01216"/>
<keyword evidence="7" id="KW-0547">Nucleotide-binding</keyword>
<evidence type="ECO:0000256" key="10">
    <source>
        <dbReference type="ARBA" id="ARBA00023012"/>
    </source>
</evidence>
<organism evidence="16 17">
    <name type="scientific">Methanocaldococcus villosus KIN24-T80</name>
    <dbReference type="NCBI Taxonomy" id="1069083"/>
    <lineage>
        <taxon>Archaea</taxon>
        <taxon>Methanobacteriati</taxon>
        <taxon>Methanobacteriota</taxon>
        <taxon>Methanomada group</taxon>
        <taxon>Methanococci</taxon>
        <taxon>Methanococcales</taxon>
        <taxon>Methanocaldococcaceae</taxon>
        <taxon>Methanocaldococcus</taxon>
    </lineage>
</organism>
<dbReference type="PANTHER" id="PTHR43395:SF1">
    <property type="entry name" value="CHEMOTAXIS PROTEIN CHEA"/>
    <property type="match status" value="1"/>
</dbReference>
<dbReference type="InterPro" id="IPR003594">
    <property type="entry name" value="HATPase_dom"/>
</dbReference>
<evidence type="ECO:0000259" key="13">
    <source>
        <dbReference type="PROSITE" id="PS50109"/>
    </source>
</evidence>
<dbReference type="InterPro" id="IPR004358">
    <property type="entry name" value="Sig_transdc_His_kin-like_C"/>
</dbReference>
<proteinExistence type="predicted"/>
<evidence type="ECO:0000256" key="12">
    <source>
        <dbReference type="SAM" id="MobiDB-lite"/>
    </source>
</evidence>
<dbReference type="PATRIC" id="fig|1069083.5.peg.1374"/>
<feature type="domain" description="CheW-like" evidence="14">
    <location>
        <begin position="826"/>
        <end position="955"/>
    </location>
</feature>
<dbReference type="EC" id="2.7.13.3" evidence="2"/>
<dbReference type="AlphaFoldDB" id="N6VWV7"/>
<dbReference type="InterPro" id="IPR035891">
    <property type="entry name" value="CheY-binding_CheA"/>
</dbReference>
<feature type="domain" description="Histidine kinase" evidence="13">
    <location>
        <begin position="615"/>
        <end position="824"/>
    </location>
</feature>
<dbReference type="Pfam" id="PF01584">
    <property type="entry name" value="CheW"/>
    <property type="match status" value="1"/>
</dbReference>
<feature type="compositionally biased region" description="Basic and acidic residues" evidence="12">
    <location>
        <begin position="531"/>
        <end position="556"/>
    </location>
</feature>
<dbReference type="SUPFAM" id="SSF55052">
    <property type="entry name" value="CheY-binding domain of CheA"/>
    <property type="match status" value="2"/>
</dbReference>
<dbReference type="PROSITE" id="PS50894">
    <property type="entry name" value="HPT"/>
    <property type="match status" value="1"/>
</dbReference>
<dbReference type="SMART" id="SM00260">
    <property type="entry name" value="CheW"/>
    <property type="match status" value="1"/>
</dbReference>
<dbReference type="InterPro" id="IPR037006">
    <property type="entry name" value="CheA-like_homodim_sf"/>
</dbReference>
<dbReference type="PROSITE" id="PS50109">
    <property type="entry name" value="HIS_KIN"/>
    <property type="match status" value="1"/>
</dbReference>
<evidence type="ECO:0000256" key="3">
    <source>
        <dbReference type="ARBA" id="ARBA00021495"/>
    </source>
</evidence>
<evidence type="ECO:0000259" key="14">
    <source>
        <dbReference type="PROSITE" id="PS50851"/>
    </source>
</evidence>
<feature type="region of interest" description="Disordered" evidence="12">
    <location>
        <begin position="130"/>
        <end position="163"/>
    </location>
</feature>
<keyword evidence="4" id="KW-0145">Chemotaxis</keyword>
<feature type="domain" description="HPt" evidence="15">
    <location>
        <begin position="1"/>
        <end position="105"/>
    </location>
</feature>
<dbReference type="InterPro" id="IPR002545">
    <property type="entry name" value="CheW-lke_dom"/>
</dbReference>
<dbReference type="InterPro" id="IPR004105">
    <property type="entry name" value="CheA-like_dim"/>
</dbReference>
<dbReference type="Pfam" id="PF07194">
    <property type="entry name" value="P2"/>
    <property type="match status" value="2"/>
</dbReference>
<gene>
    <name evidence="16" type="ORF">J422_07102</name>
</gene>
<dbReference type="RefSeq" id="WP_004594966.1">
    <property type="nucleotide sequence ID" value="NZ_APMM01000074.1"/>
</dbReference>
<dbReference type="Gene3D" id="1.20.120.160">
    <property type="entry name" value="HPT domain"/>
    <property type="match status" value="1"/>
</dbReference>
<evidence type="ECO:0000256" key="1">
    <source>
        <dbReference type="ARBA" id="ARBA00000085"/>
    </source>
</evidence>
<dbReference type="PANTHER" id="PTHR43395">
    <property type="entry name" value="SENSOR HISTIDINE KINASE CHEA"/>
    <property type="match status" value="1"/>
</dbReference>
<dbReference type="OrthoDB" id="293137at2157"/>
<evidence type="ECO:0000256" key="9">
    <source>
        <dbReference type="ARBA" id="ARBA00022840"/>
    </source>
</evidence>
<keyword evidence="10" id="KW-0902">Two-component regulatory system</keyword>
<dbReference type="Pfam" id="PF02895">
    <property type="entry name" value="H-kinase_dim"/>
    <property type="match status" value="1"/>
</dbReference>
<dbReference type="GO" id="GO:0005737">
    <property type="term" value="C:cytoplasm"/>
    <property type="evidence" value="ECO:0007669"/>
    <property type="project" value="InterPro"/>
</dbReference>
<evidence type="ECO:0000256" key="6">
    <source>
        <dbReference type="ARBA" id="ARBA00022679"/>
    </source>
</evidence>
<dbReference type="Gene3D" id="1.10.287.560">
    <property type="entry name" value="Histidine kinase CheA-like, homodimeric domain"/>
    <property type="match status" value="1"/>
</dbReference>
<dbReference type="SMART" id="SM01231">
    <property type="entry name" value="H-kinase_dim"/>
    <property type="match status" value="1"/>
</dbReference>
<evidence type="ECO:0000256" key="11">
    <source>
        <dbReference type="PROSITE-ProRule" id="PRU00110"/>
    </source>
</evidence>
<dbReference type="SUPFAM" id="SSF47226">
    <property type="entry name" value="Histidine-containing phosphotransfer domain, HPT domain"/>
    <property type="match status" value="1"/>
</dbReference>
<feature type="region of interest" description="Disordered" evidence="12">
    <location>
        <begin position="525"/>
        <end position="556"/>
    </location>
</feature>
<feature type="compositionally biased region" description="Basic and acidic residues" evidence="12">
    <location>
        <begin position="138"/>
        <end position="163"/>
    </location>
</feature>
<dbReference type="Gene3D" id="3.30.70.1110">
    <property type="entry name" value="Histidine kinase CheA-like, P2 response regulator-binding domain"/>
    <property type="match status" value="2"/>
</dbReference>
<dbReference type="SMART" id="SM00387">
    <property type="entry name" value="HATPase_c"/>
    <property type="match status" value="1"/>
</dbReference>
<evidence type="ECO:0000256" key="2">
    <source>
        <dbReference type="ARBA" id="ARBA00012438"/>
    </source>
</evidence>
<dbReference type="CDD" id="cd00088">
    <property type="entry name" value="HPT"/>
    <property type="match status" value="1"/>
</dbReference>
<dbReference type="InterPro" id="IPR008207">
    <property type="entry name" value="Sig_transdc_His_kin_Hpt_dom"/>
</dbReference>
<protein>
    <recommendedName>
        <fullName evidence="3">Chemotaxis protein CheA</fullName>
        <ecNumber evidence="2">2.7.13.3</ecNumber>
    </recommendedName>
</protein>
<evidence type="ECO:0000256" key="5">
    <source>
        <dbReference type="ARBA" id="ARBA00022553"/>
    </source>
</evidence>